<feature type="compositionally biased region" description="Polar residues" evidence="1">
    <location>
        <begin position="76"/>
        <end position="94"/>
    </location>
</feature>
<sequence>MEMQDLTSPHSRLSGSSESPSGPKLDNSHINSNSMTPNGTEVKTEPMSSSETASTTADGSLDNFSGSAIGSSSFSPRPTHQFSPPQIYPSNLPQECNKLQPMPRTHSQDSRTAFPHMASRLKVDCHSLSHLDRQDFSAMAQASVPLNLDRHHTATRCKVAVLQHHQDYIQEIIHSQIPLDLIVHSRTIHLIPVLARVSTHSIITAHRIQHII</sequence>
<feature type="compositionally biased region" description="Low complexity" evidence="1">
    <location>
        <begin position="8"/>
        <end position="23"/>
    </location>
</feature>
<feature type="compositionally biased region" description="Low complexity" evidence="1">
    <location>
        <begin position="64"/>
        <end position="75"/>
    </location>
</feature>
<gene>
    <name evidence="2" type="ORF">CK820_G0022277</name>
</gene>
<accession>A0A2J8M9P1</accession>
<name>A0A2J8M9P1_PANTR</name>
<dbReference type="EMBL" id="NBAG03000263">
    <property type="protein sequence ID" value="PNI56219.1"/>
    <property type="molecule type" value="Genomic_DNA"/>
</dbReference>
<evidence type="ECO:0000313" key="2">
    <source>
        <dbReference type="EMBL" id="PNI56219.1"/>
    </source>
</evidence>
<feature type="compositionally biased region" description="Polar residues" evidence="1">
    <location>
        <begin position="28"/>
        <end position="58"/>
    </location>
</feature>
<reference evidence="2 3" key="1">
    <citation type="submission" date="2017-12" db="EMBL/GenBank/DDBJ databases">
        <title>High-resolution comparative analysis of great ape genomes.</title>
        <authorList>
            <person name="Pollen A."/>
            <person name="Hastie A."/>
            <person name="Hormozdiari F."/>
            <person name="Dougherty M."/>
            <person name="Liu R."/>
            <person name="Chaisson M."/>
            <person name="Hoppe E."/>
            <person name="Hill C."/>
            <person name="Pang A."/>
            <person name="Hillier L."/>
            <person name="Baker C."/>
            <person name="Armstrong J."/>
            <person name="Shendure J."/>
            <person name="Paten B."/>
            <person name="Wilson R."/>
            <person name="Chao H."/>
            <person name="Schneider V."/>
            <person name="Ventura M."/>
            <person name="Kronenberg Z."/>
            <person name="Murali S."/>
            <person name="Gordon D."/>
            <person name="Cantsilieris S."/>
            <person name="Munson K."/>
            <person name="Nelson B."/>
            <person name="Raja A."/>
            <person name="Underwood J."/>
            <person name="Diekhans M."/>
            <person name="Fiddes I."/>
            <person name="Haussler D."/>
            <person name="Eichler E."/>
        </authorList>
    </citation>
    <scope>NUCLEOTIDE SEQUENCE [LARGE SCALE GENOMIC DNA]</scope>
    <source>
        <strain evidence="2">Yerkes chimp pedigree #C0471</strain>
    </source>
</reference>
<dbReference type="AlphaFoldDB" id="A0A2J8M9P1"/>
<evidence type="ECO:0000313" key="3">
    <source>
        <dbReference type="Proteomes" id="UP000236370"/>
    </source>
</evidence>
<evidence type="ECO:0000256" key="1">
    <source>
        <dbReference type="SAM" id="MobiDB-lite"/>
    </source>
</evidence>
<comment type="caution">
    <text evidence="2">The sequence shown here is derived from an EMBL/GenBank/DDBJ whole genome shotgun (WGS) entry which is preliminary data.</text>
</comment>
<protein>
    <submittedName>
        <fullName evidence="2">EYA1 isoform 3</fullName>
    </submittedName>
</protein>
<dbReference type="Proteomes" id="UP000236370">
    <property type="component" value="Unassembled WGS sequence"/>
</dbReference>
<feature type="region of interest" description="Disordered" evidence="1">
    <location>
        <begin position="1"/>
        <end position="110"/>
    </location>
</feature>
<organism evidence="2 3">
    <name type="scientific">Pan troglodytes</name>
    <name type="common">Chimpanzee</name>
    <dbReference type="NCBI Taxonomy" id="9598"/>
    <lineage>
        <taxon>Eukaryota</taxon>
        <taxon>Metazoa</taxon>
        <taxon>Chordata</taxon>
        <taxon>Craniata</taxon>
        <taxon>Vertebrata</taxon>
        <taxon>Euteleostomi</taxon>
        <taxon>Mammalia</taxon>
        <taxon>Eutheria</taxon>
        <taxon>Euarchontoglires</taxon>
        <taxon>Primates</taxon>
        <taxon>Haplorrhini</taxon>
        <taxon>Catarrhini</taxon>
        <taxon>Hominidae</taxon>
        <taxon>Pan</taxon>
    </lineage>
</organism>
<proteinExistence type="predicted"/>